<organism evidence="3 4">
    <name type="scientific">Camelina sativa</name>
    <name type="common">False flax</name>
    <name type="synonym">Myagrum sativum</name>
    <dbReference type="NCBI Taxonomy" id="90675"/>
    <lineage>
        <taxon>Eukaryota</taxon>
        <taxon>Viridiplantae</taxon>
        <taxon>Streptophyta</taxon>
        <taxon>Embryophyta</taxon>
        <taxon>Tracheophyta</taxon>
        <taxon>Spermatophyta</taxon>
        <taxon>Magnoliopsida</taxon>
        <taxon>eudicotyledons</taxon>
        <taxon>Gunneridae</taxon>
        <taxon>Pentapetalae</taxon>
        <taxon>rosids</taxon>
        <taxon>malvids</taxon>
        <taxon>Brassicales</taxon>
        <taxon>Brassicaceae</taxon>
        <taxon>Camelineae</taxon>
        <taxon>Camelina</taxon>
    </lineage>
</organism>
<feature type="chain" id="PRO_5046297501" evidence="2">
    <location>
        <begin position="24"/>
        <end position="422"/>
    </location>
</feature>
<dbReference type="Gene3D" id="6.10.250.940">
    <property type="match status" value="1"/>
</dbReference>
<dbReference type="Gene3D" id="3.40.50.11320">
    <property type="match status" value="1"/>
</dbReference>
<evidence type="ECO:0000313" key="3">
    <source>
        <dbReference type="Proteomes" id="UP000694864"/>
    </source>
</evidence>
<dbReference type="PANTHER" id="PTHR11802:SF465">
    <property type="entry name" value="SERINE CARBOXYPEPTIDASE-LIKE 44"/>
    <property type="match status" value="1"/>
</dbReference>
<comment type="similarity">
    <text evidence="1">Belongs to the peptidase S10 family.</text>
</comment>
<dbReference type="Pfam" id="PF00450">
    <property type="entry name" value="Peptidase_S10"/>
    <property type="match status" value="2"/>
</dbReference>
<reference evidence="4" key="2">
    <citation type="submission" date="2025-08" db="UniProtKB">
        <authorList>
            <consortium name="RefSeq"/>
        </authorList>
    </citation>
    <scope>IDENTIFICATION</scope>
    <source>
        <tissue evidence="4">Leaf</tissue>
    </source>
</reference>
<accession>A0ABM0VYQ5</accession>
<dbReference type="SUPFAM" id="SSF53474">
    <property type="entry name" value="alpha/beta-Hydrolases"/>
    <property type="match status" value="1"/>
</dbReference>
<feature type="signal peptide" evidence="2">
    <location>
        <begin position="1"/>
        <end position="23"/>
    </location>
</feature>
<dbReference type="PRINTS" id="PR00724">
    <property type="entry name" value="CRBOXYPTASEC"/>
</dbReference>
<dbReference type="Gene3D" id="3.40.50.1820">
    <property type="entry name" value="alpha/beta hydrolase"/>
    <property type="match status" value="2"/>
</dbReference>
<dbReference type="InterPro" id="IPR001563">
    <property type="entry name" value="Peptidase_S10"/>
</dbReference>
<gene>
    <name evidence="4" type="primary">LOC104743855</name>
</gene>
<dbReference type="RefSeq" id="XP_010463193.1">
    <property type="nucleotide sequence ID" value="XM_010464891.1"/>
</dbReference>
<name>A0ABM0VYQ5_CAMSA</name>
<protein>
    <submittedName>
        <fullName evidence="4">Serine carboxypeptidase-like 44</fullName>
    </submittedName>
</protein>
<dbReference type="PANTHER" id="PTHR11802">
    <property type="entry name" value="SERINE PROTEASE FAMILY S10 SERINE CARBOXYPEPTIDASE"/>
    <property type="match status" value="1"/>
</dbReference>
<evidence type="ECO:0000313" key="4">
    <source>
        <dbReference type="RefSeq" id="XP_010463193.1"/>
    </source>
</evidence>
<dbReference type="Proteomes" id="UP000694864">
    <property type="component" value="Chromosome 14"/>
</dbReference>
<evidence type="ECO:0000256" key="2">
    <source>
        <dbReference type="SAM" id="SignalP"/>
    </source>
</evidence>
<keyword evidence="3" id="KW-1185">Reference proteome</keyword>
<evidence type="ECO:0000256" key="1">
    <source>
        <dbReference type="ARBA" id="ARBA00009431"/>
    </source>
</evidence>
<sequence length="422" mass="47336">MAGGKWRFLEVAVALMALQWWWSYNGNLAEGFPEEDLVTKLPGQPEVAFRQFAGYVDIDVKAGRSLFYYFVEAEKQPHTKPLTLWLNGGPGCSSIGGGAFTELGPFYPTGNGRGLRRNPKSWNKASNLLFVDSPAGVGWSYSNTTSDYTTGDETTVFIQIGNPLLKLDRDVPAIYEFFWSHGMISDELGLTIMNQCDFEDYSFSSTHNISKSCEAAMNEAGTIITQYVNYYDILLDICYPSLVEQELRLKKMGTKMSFGVDVCMSYEEQLYLILPEVQKALHANRTQLPYEWSMCSSLLNYNYNDGNTNILPILKRIVKSKVPVWVFSGDEDSVIPLLGSRTLVRELADDLYLNTTVPYAAWFHKGQVGGWVIEYGNLLTFATVRGAAHMVPYAQPSRALHLFTSFVLGRRLPHKSPPALHG</sequence>
<reference evidence="3" key="1">
    <citation type="journal article" date="2014" name="Nat. Commun.">
        <title>The emerging biofuel crop Camelina sativa retains a highly undifferentiated hexaploid genome structure.</title>
        <authorList>
            <person name="Kagale S."/>
            <person name="Koh C."/>
            <person name="Nixon J."/>
            <person name="Bollina V."/>
            <person name="Clarke W.E."/>
            <person name="Tuteja R."/>
            <person name="Spillane C."/>
            <person name="Robinson S.J."/>
            <person name="Links M.G."/>
            <person name="Clarke C."/>
            <person name="Higgins E.E."/>
            <person name="Huebert T."/>
            <person name="Sharpe A.G."/>
            <person name="Parkin I.A."/>
        </authorList>
    </citation>
    <scope>NUCLEOTIDE SEQUENCE [LARGE SCALE GENOMIC DNA]</scope>
    <source>
        <strain evidence="3">cv. DH55</strain>
    </source>
</reference>
<dbReference type="InterPro" id="IPR029058">
    <property type="entry name" value="AB_hydrolase_fold"/>
</dbReference>
<keyword evidence="2" id="KW-0732">Signal</keyword>
<proteinExistence type="inferred from homology"/>
<dbReference type="GeneID" id="104743855"/>